<evidence type="ECO:0000313" key="2">
    <source>
        <dbReference type="Proteomes" id="UP001152531"/>
    </source>
</evidence>
<sequence>MLKAIFLLITIVYGKTNTIYDLVNGKIFIHLSNNDLLSINFSIDGKDQDFQQTVLDSPPEGTDLVLLNSTLYGFNKDNDQMGMIKYDSQQHKWSKITLNFDDINDDKFYEDTNYLTSPISQELYLYGGKNGDITNRLISLDLSNYKFSNISTSTKPQPFFGASNVLINPTTQVLIGGQSQQGWLNMYQLATWDFTSGWSFNAVNKDNSTIVNSRINPTLLPIFSPLNNGSLSTILSDYKVNEILMIGGENEDGGMATPEISMLSMDSNNWYYEQTSDFNTSDYLGFATIFDNFLAISSSTNKRSEYEINMFDLQFKKIDKLNVPKTASELDQQHKKEKNSLQLKAILGSIIPICSILVIVSGVYFFMKYQKKKKLEKELSDLNYHYENYFNMKSSDHHEKLSLLYNDSTSTLDANSIDSWVRKRQEYDDHKVKENPFMQSQETLNEEIKTPEPLKTITKLNRSMIKLKKSISFNNMSPTKYSHNLLPDHEAEIENSFSIRKPDQQEFDIGSLVEEYNDLDYEEDEVFDDEIESDTEDNIDVQVLVSSKRRAPLKVVNPDLSSIDESVVRQRIPSNEREE</sequence>
<comment type="caution">
    <text evidence="1">The sequence shown here is derived from an EMBL/GenBank/DDBJ whole genome shotgun (WGS) entry which is preliminary data.</text>
</comment>
<dbReference type="EMBL" id="CALSDN010000002">
    <property type="protein sequence ID" value="CAH6719562.1"/>
    <property type="molecule type" value="Genomic_DNA"/>
</dbReference>
<name>A0ACA9Y3S1_9ASCO</name>
<keyword evidence="2" id="KW-1185">Reference proteome</keyword>
<dbReference type="Proteomes" id="UP001152531">
    <property type="component" value="Unassembled WGS sequence"/>
</dbReference>
<accession>A0ACA9Y3S1</accession>
<protein>
    <submittedName>
        <fullName evidence="1">Uncharacterized protein</fullName>
    </submittedName>
</protein>
<evidence type="ECO:0000313" key="1">
    <source>
        <dbReference type="EMBL" id="CAH6719562.1"/>
    </source>
</evidence>
<proteinExistence type="predicted"/>
<gene>
    <name evidence="1" type="ORF">CLIB1444_02S11408</name>
</gene>
<organism evidence="1 2">
    <name type="scientific">[Candida] jaroonii</name>
    <dbReference type="NCBI Taxonomy" id="467808"/>
    <lineage>
        <taxon>Eukaryota</taxon>
        <taxon>Fungi</taxon>
        <taxon>Dikarya</taxon>
        <taxon>Ascomycota</taxon>
        <taxon>Saccharomycotina</taxon>
        <taxon>Pichiomycetes</taxon>
        <taxon>Debaryomycetaceae</taxon>
        <taxon>Yamadazyma</taxon>
    </lineage>
</organism>
<reference evidence="1" key="1">
    <citation type="submission" date="2022-06" db="EMBL/GenBank/DDBJ databases">
        <authorList>
            <person name="Legras J.-L."/>
            <person name="Devillers H."/>
            <person name="Grondin C."/>
        </authorList>
    </citation>
    <scope>NUCLEOTIDE SEQUENCE</scope>
    <source>
        <strain evidence="1">CLIB 1444</strain>
    </source>
</reference>